<dbReference type="AlphaFoldDB" id="A0A1X7TX39"/>
<organism evidence="1">
    <name type="scientific">Amphimedon queenslandica</name>
    <name type="common">Sponge</name>
    <dbReference type="NCBI Taxonomy" id="400682"/>
    <lineage>
        <taxon>Eukaryota</taxon>
        <taxon>Metazoa</taxon>
        <taxon>Porifera</taxon>
        <taxon>Demospongiae</taxon>
        <taxon>Heteroscleromorpha</taxon>
        <taxon>Haplosclerida</taxon>
        <taxon>Niphatidae</taxon>
        <taxon>Amphimedon</taxon>
    </lineage>
</organism>
<sequence length="67" mass="7584">MKVEDSVRLHQLGLYHHAKWKITDVKSVTQASGASLISCPPLFKGKLKEIASALISIFLRYQLYLIQ</sequence>
<reference evidence="1" key="1">
    <citation type="submission" date="2017-05" db="UniProtKB">
        <authorList>
            <consortium name="EnsemblMetazoa"/>
        </authorList>
    </citation>
    <scope>IDENTIFICATION</scope>
</reference>
<protein>
    <submittedName>
        <fullName evidence="1">Uncharacterized protein</fullName>
    </submittedName>
</protein>
<accession>A0A1X7TX39</accession>
<evidence type="ECO:0000313" key="1">
    <source>
        <dbReference type="EnsemblMetazoa" id="Aqu2.1.19814_001"/>
    </source>
</evidence>
<dbReference type="InParanoid" id="A0A1X7TX39"/>
<name>A0A1X7TX39_AMPQE</name>
<proteinExistence type="predicted"/>
<dbReference type="EnsemblMetazoa" id="Aqu2.1.19814_001">
    <property type="protein sequence ID" value="Aqu2.1.19814_001"/>
    <property type="gene ID" value="Aqu2.1.19814"/>
</dbReference>